<proteinExistence type="predicted"/>
<dbReference type="InterPro" id="IPR004408">
    <property type="entry name" value="Biotin_CoA_COase_ligase"/>
</dbReference>
<evidence type="ECO:0000259" key="2">
    <source>
        <dbReference type="PROSITE" id="PS51733"/>
    </source>
</evidence>
<dbReference type="PROSITE" id="PS51733">
    <property type="entry name" value="BPL_LPL_CATALYTIC"/>
    <property type="match status" value="1"/>
</dbReference>
<dbReference type="Gene3D" id="3.30.930.10">
    <property type="entry name" value="Bira Bifunctional Protein, Domain 2"/>
    <property type="match status" value="1"/>
</dbReference>
<dbReference type="HOGENOM" id="CLU_051096_3_1_10"/>
<sequence length="262" mass="29747">MYKSIKFCSNYMLPNTLFMGQQLLFIAACASTNSEAQQLLIKNEATEGCTVITHKQTQGRGQRGNSWEAEPGQNITLSVILSPSFLAVRRQFYLNMAVSLAVLDLLREQGMQKAQVKWPNDLFFEDKKLGGILIENTINSHTLQHSIVGIGLNVNQLRFSSPAATSMANVSRRAFDLEKVTMRLLELLEKRYLQLRNGQTDRLKVEYLQGLYRYQEVHAFKIGDQEVQGQILGVNEEGRLAVKIGNELRYFDFKEIAHVINC</sequence>
<organism evidence="3 4">
    <name type="scientific">Pontibacter korlensis</name>
    <dbReference type="NCBI Taxonomy" id="400092"/>
    <lineage>
        <taxon>Bacteria</taxon>
        <taxon>Pseudomonadati</taxon>
        <taxon>Bacteroidota</taxon>
        <taxon>Cytophagia</taxon>
        <taxon>Cytophagales</taxon>
        <taxon>Hymenobacteraceae</taxon>
        <taxon>Pontibacter</taxon>
    </lineage>
</organism>
<dbReference type="PANTHER" id="PTHR12835">
    <property type="entry name" value="BIOTIN PROTEIN LIGASE"/>
    <property type="match status" value="1"/>
</dbReference>
<evidence type="ECO:0000313" key="4">
    <source>
        <dbReference type="Proteomes" id="UP000033109"/>
    </source>
</evidence>
<feature type="domain" description="BPL/LPL catalytic" evidence="2">
    <location>
        <begin position="11"/>
        <end position="196"/>
    </location>
</feature>
<dbReference type="PROSITE" id="PS51257">
    <property type="entry name" value="PROKAR_LIPOPROTEIN"/>
    <property type="match status" value="1"/>
</dbReference>
<dbReference type="PATRIC" id="fig|400092.3.peg.2017"/>
<dbReference type="KEGG" id="pko:PKOR_09180"/>
<evidence type="ECO:0000256" key="1">
    <source>
        <dbReference type="ARBA" id="ARBA00022598"/>
    </source>
</evidence>
<dbReference type="Proteomes" id="UP000033109">
    <property type="component" value="Chromosome"/>
</dbReference>
<dbReference type="InterPro" id="IPR045864">
    <property type="entry name" value="aa-tRNA-synth_II/BPL/LPL"/>
</dbReference>
<dbReference type="Pfam" id="PF03099">
    <property type="entry name" value="BPL_LplA_LipB"/>
    <property type="match status" value="1"/>
</dbReference>
<keyword evidence="4" id="KW-1185">Reference proteome</keyword>
<dbReference type="InterPro" id="IPR004143">
    <property type="entry name" value="BPL_LPL_catalytic"/>
</dbReference>
<keyword evidence="1 3" id="KW-0436">Ligase</keyword>
<protein>
    <submittedName>
        <fullName evidence="3">Biotin--acetyl-CoA-carboxylase ligase</fullName>
    </submittedName>
</protein>
<dbReference type="EMBL" id="CP009621">
    <property type="protein sequence ID" value="AKD03269.1"/>
    <property type="molecule type" value="Genomic_DNA"/>
</dbReference>
<dbReference type="SUPFAM" id="SSF55681">
    <property type="entry name" value="Class II aaRS and biotin synthetases"/>
    <property type="match status" value="1"/>
</dbReference>
<evidence type="ECO:0000313" key="3">
    <source>
        <dbReference type="EMBL" id="AKD03269.1"/>
    </source>
</evidence>
<dbReference type="CDD" id="cd16442">
    <property type="entry name" value="BPL"/>
    <property type="match status" value="1"/>
</dbReference>
<reference evidence="3 4" key="1">
    <citation type="journal article" date="2015" name="Sci. Rep.">
        <title>Unraveling adaptation of Pontibacter korlensis to radiation and infertility in desert through complete genome and comparative transcriptomic analysis.</title>
        <authorList>
            <person name="Dai J."/>
            <person name="Dai W."/>
            <person name="Qiu C."/>
            <person name="Yang Z."/>
            <person name="Zhang Y."/>
            <person name="Zhou M."/>
            <person name="Zhang L."/>
            <person name="Fang C."/>
            <person name="Gao Q."/>
            <person name="Yang Q."/>
            <person name="Li X."/>
            <person name="Wang Z."/>
            <person name="Wang Z."/>
            <person name="Jia Z."/>
            <person name="Chen X."/>
        </authorList>
    </citation>
    <scope>NUCLEOTIDE SEQUENCE [LARGE SCALE GENOMIC DNA]</scope>
    <source>
        <strain evidence="3 4">X14-1T</strain>
    </source>
</reference>
<dbReference type="GO" id="GO:0004077">
    <property type="term" value="F:biotin--[biotin carboxyl-carrier protein] ligase activity"/>
    <property type="evidence" value="ECO:0007669"/>
    <property type="project" value="InterPro"/>
</dbReference>
<accession>A0A0E3ZEZ0</accession>
<name>A0A0E3ZEZ0_9BACT</name>
<dbReference type="AlphaFoldDB" id="A0A0E3ZEZ0"/>
<dbReference type="STRING" id="400092.PKOR_09180"/>
<gene>
    <name evidence="3" type="ORF">PKOR_09180</name>
</gene>
<dbReference type="NCBIfam" id="TIGR00121">
    <property type="entry name" value="birA_ligase"/>
    <property type="match status" value="1"/>
</dbReference>
<dbReference type="PANTHER" id="PTHR12835:SF5">
    <property type="entry name" value="BIOTIN--PROTEIN LIGASE"/>
    <property type="match status" value="1"/>
</dbReference>
<dbReference type="GO" id="GO:0005737">
    <property type="term" value="C:cytoplasm"/>
    <property type="evidence" value="ECO:0007669"/>
    <property type="project" value="TreeGrafter"/>
</dbReference>